<evidence type="ECO:0000256" key="2">
    <source>
        <dbReference type="ARBA" id="ARBA00023125"/>
    </source>
</evidence>
<accession>A0A517TZN0</accession>
<proteinExistence type="inferred from homology"/>
<keyword evidence="2 4" id="KW-0238">DNA-binding</keyword>
<evidence type="ECO:0000256" key="1">
    <source>
        <dbReference type="ARBA" id="ARBA00010529"/>
    </source>
</evidence>
<dbReference type="Gene3D" id="4.10.520.10">
    <property type="entry name" value="IHF-like DNA-binding proteins"/>
    <property type="match status" value="1"/>
</dbReference>
<dbReference type="GO" id="GO:0030527">
    <property type="term" value="F:structural constituent of chromatin"/>
    <property type="evidence" value="ECO:0007669"/>
    <property type="project" value="InterPro"/>
</dbReference>
<dbReference type="OrthoDB" id="331625at2"/>
<dbReference type="EMBL" id="CP036339">
    <property type="protein sequence ID" value="QDT73831.1"/>
    <property type="molecule type" value="Genomic_DNA"/>
</dbReference>
<protein>
    <submittedName>
        <fullName evidence="4">Bacterial DNA-binding protein</fullName>
    </submittedName>
</protein>
<gene>
    <name evidence="4" type="ORF">I41_30220</name>
</gene>
<dbReference type="SUPFAM" id="SSF47729">
    <property type="entry name" value="IHF-like DNA-binding proteins"/>
    <property type="match status" value="1"/>
</dbReference>
<evidence type="ECO:0000256" key="3">
    <source>
        <dbReference type="RuleBase" id="RU003939"/>
    </source>
</evidence>
<dbReference type="Pfam" id="PF00216">
    <property type="entry name" value="Bac_DNA_binding"/>
    <property type="match status" value="1"/>
</dbReference>
<organism evidence="4 5">
    <name type="scientific">Lacipirellula limnantheis</name>
    <dbReference type="NCBI Taxonomy" id="2528024"/>
    <lineage>
        <taxon>Bacteria</taxon>
        <taxon>Pseudomonadati</taxon>
        <taxon>Planctomycetota</taxon>
        <taxon>Planctomycetia</taxon>
        <taxon>Pirellulales</taxon>
        <taxon>Lacipirellulaceae</taxon>
        <taxon>Lacipirellula</taxon>
    </lineage>
</organism>
<dbReference type="InterPro" id="IPR000119">
    <property type="entry name" value="Hist_DNA-bd"/>
</dbReference>
<evidence type="ECO:0000313" key="5">
    <source>
        <dbReference type="Proteomes" id="UP000317909"/>
    </source>
</evidence>
<name>A0A517TZN0_9BACT</name>
<dbReference type="Proteomes" id="UP000317909">
    <property type="component" value="Chromosome"/>
</dbReference>
<dbReference type="InterPro" id="IPR010992">
    <property type="entry name" value="IHF-like_DNA-bd_dom_sf"/>
</dbReference>
<dbReference type="SMART" id="SM00411">
    <property type="entry name" value="BHL"/>
    <property type="match status" value="1"/>
</dbReference>
<dbReference type="CDD" id="cd13834">
    <property type="entry name" value="HU_like"/>
    <property type="match status" value="1"/>
</dbReference>
<evidence type="ECO:0000313" key="4">
    <source>
        <dbReference type="EMBL" id="QDT73831.1"/>
    </source>
</evidence>
<dbReference type="AlphaFoldDB" id="A0A517TZN0"/>
<reference evidence="4 5" key="1">
    <citation type="submission" date="2019-02" db="EMBL/GenBank/DDBJ databases">
        <title>Deep-cultivation of Planctomycetes and their phenomic and genomic characterization uncovers novel biology.</title>
        <authorList>
            <person name="Wiegand S."/>
            <person name="Jogler M."/>
            <person name="Boedeker C."/>
            <person name="Pinto D."/>
            <person name="Vollmers J."/>
            <person name="Rivas-Marin E."/>
            <person name="Kohn T."/>
            <person name="Peeters S.H."/>
            <person name="Heuer A."/>
            <person name="Rast P."/>
            <person name="Oberbeckmann S."/>
            <person name="Bunk B."/>
            <person name="Jeske O."/>
            <person name="Meyerdierks A."/>
            <person name="Storesund J.E."/>
            <person name="Kallscheuer N."/>
            <person name="Luecker S."/>
            <person name="Lage O.M."/>
            <person name="Pohl T."/>
            <person name="Merkel B.J."/>
            <person name="Hornburger P."/>
            <person name="Mueller R.-W."/>
            <person name="Bruemmer F."/>
            <person name="Labrenz M."/>
            <person name="Spormann A.M."/>
            <person name="Op den Camp H."/>
            <person name="Overmann J."/>
            <person name="Amann R."/>
            <person name="Jetten M.S.M."/>
            <person name="Mascher T."/>
            <person name="Medema M.H."/>
            <person name="Devos D.P."/>
            <person name="Kaster A.-K."/>
            <person name="Ovreas L."/>
            <person name="Rohde M."/>
            <person name="Galperin M.Y."/>
            <person name="Jogler C."/>
        </authorList>
    </citation>
    <scope>NUCLEOTIDE SEQUENCE [LARGE SCALE GENOMIC DNA]</scope>
    <source>
        <strain evidence="4 5">I41</strain>
    </source>
</reference>
<dbReference type="RefSeq" id="WP_145433484.1">
    <property type="nucleotide sequence ID" value="NZ_CP036339.1"/>
</dbReference>
<dbReference type="GO" id="GO:0003677">
    <property type="term" value="F:DNA binding"/>
    <property type="evidence" value="ECO:0007669"/>
    <property type="project" value="UniProtKB-KW"/>
</dbReference>
<comment type="similarity">
    <text evidence="1 3">Belongs to the bacterial histone-like protein family.</text>
</comment>
<sequence length="108" mass="11483">MAKAPAKKPPTKTEIFASISEATGVAKKDVSAIFDCLSDEIAKALSKKGAQAFTIPGLCKIVVQHKPAQPAKKNVPNPFKPGEMMDVAAKPAKNIVKVRALKKLKDMA</sequence>
<keyword evidence="5" id="KW-1185">Reference proteome</keyword>
<dbReference type="KEGG" id="llh:I41_30220"/>